<evidence type="ECO:0000313" key="4">
    <source>
        <dbReference type="EMBL" id="GEP56250.1"/>
    </source>
</evidence>
<keyword evidence="1 2" id="KW-0378">Hydrolase</keyword>
<sequence length="277" mass="29671">MTLAFDVHDGPHPDAETVMLSSGLGGTAGYWTPQLDALKQRYRVVTYDQDGTGRTGGDLPEDYSIAAMADEALAVLDASGTAAAHFVGHALGGLVGLALAQRQPDRLRSLTVVNGWAAASAHTRRCFDMRLLLLKHEGAAAYVRAQPIFLYPADWLVRNEAQVAREEAHGLSGFQGERNLKARISALLAFDARPTLGTLRLPTLIAASRDDVLVPSAMSEELASGIEEARLHVAPWGAHALNVTEPAAFNTLLLDFLSCHKATDSPLSKHRSRATSS</sequence>
<dbReference type="AlphaFoldDB" id="A0A512NBC8"/>
<evidence type="ECO:0000256" key="2">
    <source>
        <dbReference type="HAMAP-Rule" id="MF_00832"/>
    </source>
</evidence>
<dbReference type="EC" id="3.5.1.-" evidence="2"/>
<dbReference type="Gene3D" id="3.40.50.1820">
    <property type="entry name" value="alpha/beta hydrolase"/>
    <property type="match status" value="1"/>
</dbReference>
<evidence type="ECO:0000259" key="3">
    <source>
        <dbReference type="Pfam" id="PF00561"/>
    </source>
</evidence>
<accession>A0A512NBC8</accession>
<dbReference type="InterPro" id="IPR029058">
    <property type="entry name" value="AB_hydrolase_fold"/>
</dbReference>
<evidence type="ECO:0000313" key="5">
    <source>
        <dbReference type="Proteomes" id="UP000321058"/>
    </source>
</evidence>
<dbReference type="InterPro" id="IPR000073">
    <property type="entry name" value="AB_hydrolase_1"/>
</dbReference>
<dbReference type="Proteomes" id="UP000321058">
    <property type="component" value="Unassembled WGS sequence"/>
</dbReference>
<dbReference type="InterPro" id="IPR050471">
    <property type="entry name" value="AB_hydrolase"/>
</dbReference>
<organism evidence="4 5">
    <name type="scientific">Reyranella soli</name>
    <dbReference type="NCBI Taxonomy" id="1230389"/>
    <lineage>
        <taxon>Bacteria</taxon>
        <taxon>Pseudomonadati</taxon>
        <taxon>Pseudomonadota</taxon>
        <taxon>Alphaproteobacteria</taxon>
        <taxon>Hyphomicrobiales</taxon>
        <taxon>Reyranellaceae</taxon>
        <taxon>Reyranella</taxon>
    </lineage>
</organism>
<dbReference type="GO" id="GO:0006212">
    <property type="term" value="P:uracil catabolic process"/>
    <property type="evidence" value="ECO:0007669"/>
    <property type="project" value="UniProtKB-UniRule"/>
</dbReference>
<name>A0A512NBC8_9HYPH</name>
<gene>
    <name evidence="2 4" type="primary">rutD</name>
    <name evidence="4" type="ORF">RSO01_34160</name>
</gene>
<dbReference type="Pfam" id="PF00561">
    <property type="entry name" value="Abhydrolase_1"/>
    <property type="match status" value="1"/>
</dbReference>
<dbReference type="GO" id="GO:0016811">
    <property type="term" value="F:hydrolase activity, acting on carbon-nitrogen (but not peptide) bonds, in linear amides"/>
    <property type="evidence" value="ECO:0007669"/>
    <property type="project" value="InterPro"/>
</dbReference>
<feature type="domain" description="AB hydrolase-1" evidence="3">
    <location>
        <begin position="17"/>
        <end position="123"/>
    </location>
</feature>
<dbReference type="GO" id="GO:0019740">
    <property type="term" value="P:nitrogen utilization"/>
    <property type="evidence" value="ECO:0007669"/>
    <property type="project" value="UniProtKB-UniRule"/>
</dbReference>
<comment type="function">
    <text evidence="2">Involved in pyrimidine catabolism. May facilitate the hydrolysis of carbamate, a reaction that can also occur spontaneously.</text>
</comment>
<dbReference type="NCBIfam" id="TIGR03611">
    <property type="entry name" value="RutD"/>
    <property type="match status" value="1"/>
</dbReference>
<dbReference type="SUPFAM" id="SSF53474">
    <property type="entry name" value="alpha/beta-Hydrolases"/>
    <property type="match status" value="1"/>
</dbReference>
<dbReference type="PRINTS" id="PR00111">
    <property type="entry name" value="ABHYDROLASE"/>
</dbReference>
<dbReference type="RefSeq" id="WP_246158499.1">
    <property type="nucleotide sequence ID" value="NZ_BKAJ01000059.1"/>
</dbReference>
<comment type="similarity">
    <text evidence="2">Belongs to the AB hydrolase superfamily. Hydrolase RutD family.</text>
</comment>
<keyword evidence="5" id="KW-1185">Reference proteome</keyword>
<dbReference type="EMBL" id="BKAJ01000059">
    <property type="protein sequence ID" value="GEP56250.1"/>
    <property type="molecule type" value="Genomic_DNA"/>
</dbReference>
<protein>
    <recommendedName>
        <fullName evidence="2">Putative carbamate hydrolase RutD</fullName>
        <ecNumber evidence="2">3.5.1.-</ecNumber>
    </recommendedName>
    <alternativeName>
        <fullName evidence="2">Aminohydrolase</fullName>
    </alternativeName>
</protein>
<evidence type="ECO:0000256" key="1">
    <source>
        <dbReference type="ARBA" id="ARBA00022801"/>
    </source>
</evidence>
<dbReference type="PANTHER" id="PTHR43433:SF10">
    <property type="entry name" value="AB HYDROLASE-1 DOMAIN-CONTAINING PROTEIN"/>
    <property type="match status" value="1"/>
</dbReference>
<comment type="catalytic activity">
    <reaction evidence="2">
        <text>carbamate + 2 H(+) = NH4(+) + CO2</text>
        <dbReference type="Rhea" id="RHEA:15649"/>
        <dbReference type="ChEBI" id="CHEBI:13941"/>
        <dbReference type="ChEBI" id="CHEBI:15378"/>
        <dbReference type="ChEBI" id="CHEBI:16526"/>
        <dbReference type="ChEBI" id="CHEBI:28938"/>
    </reaction>
</comment>
<reference evidence="4 5" key="1">
    <citation type="submission" date="2019-07" db="EMBL/GenBank/DDBJ databases">
        <title>Whole genome shotgun sequence of Reyranella soli NBRC 108950.</title>
        <authorList>
            <person name="Hosoyama A."/>
            <person name="Uohara A."/>
            <person name="Ohji S."/>
            <person name="Ichikawa N."/>
        </authorList>
    </citation>
    <scope>NUCLEOTIDE SEQUENCE [LARGE SCALE GENOMIC DNA]</scope>
    <source>
        <strain evidence="4 5">NBRC 108950</strain>
    </source>
</reference>
<dbReference type="InterPro" id="IPR019913">
    <property type="entry name" value="Pyrimidine_utilisation_RutD"/>
</dbReference>
<comment type="caution">
    <text evidence="4">The sequence shown here is derived from an EMBL/GenBank/DDBJ whole genome shotgun (WGS) entry which is preliminary data.</text>
</comment>
<dbReference type="HAMAP" id="MF_00832">
    <property type="entry name" value="RutD"/>
    <property type="match status" value="1"/>
</dbReference>
<proteinExistence type="inferred from homology"/>
<dbReference type="PANTHER" id="PTHR43433">
    <property type="entry name" value="HYDROLASE, ALPHA/BETA FOLD FAMILY PROTEIN"/>
    <property type="match status" value="1"/>
</dbReference>